<comment type="caution">
    <text evidence="1">The sequence shown here is derived from an EMBL/GenBank/DDBJ whole genome shotgun (WGS) entry which is preliminary data.</text>
</comment>
<name>A0ACB8H139_PSICU</name>
<evidence type="ECO:0000313" key="1">
    <source>
        <dbReference type="EMBL" id="KAH9481402.1"/>
    </source>
</evidence>
<dbReference type="Proteomes" id="UP000664032">
    <property type="component" value="Unassembled WGS sequence"/>
</dbReference>
<protein>
    <submittedName>
        <fullName evidence="1">Uncharacterized protein</fullName>
    </submittedName>
</protein>
<accession>A0ACB8H139</accession>
<proteinExistence type="predicted"/>
<dbReference type="EMBL" id="JAFIQS020000005">
    <property type="protein sequence ID" value="KAH9481402.1"/>
    <property type="molecule type" value="Genomic_DNA"/>
</dbReference>
<sequence length="72" mass="7638">MQGKAEFCGDANKLETPARGVMDGDSISTGDSDRGVGAIAWVENISVSYIWDDFALAILDARFGGVHSSMVE</sequence>
<evidence type="ECO:0000313" key="2">
    <source>
        <dbReference type="Proteomes" id="UP000664032"/>
    </source>
</evidence>
<organism evidence="1 2">
    <name type="scientific">Psilocybe cubensis</name>
    <name type="common">Psychedelic mushroom</name>
    <name type="synonym">Stropharia cubensis</name>
    <dbReference type="NCBI Taxonomy" id="181762"/>
    <lineage>
        <taxon>Eukaryota</taxon>
        <taxon>Fungi</taxon>
        <taxon>Dikarya</taxon>
        <taxon>Basidiomycota</taxon>
        <taxon>Agaricomycotina</taxon>
        <taxon>Agaricomycetes</taxon>
        <taxon>Agaricomycetidae</taxon>
        <taxon>Agaricales</taxon>
        <taxon>Agaricineae</taxon>
        <taxon>Strophariaceae</taxon>
        <taxon>Psilocybe</taxon>
    </lineage>
</organism>
<reference evidence="1" key="1">
    <citation type="submission" date="2021-10" db="EMBL/GenBank/DDBJ databases">
        <title>Psilocybe cubensis genome.</title>
        <authorList>
            <person name="Mckernan K.J."/>
            <person name="Crawford S."/>
            <person name="Trippe A."/>
            <person name="Kane L.T."/>
            <person name="Mclaughlin S."/>
        </authorList>
    </citation>
    <scope>NUCLEOTIDE SEQUENCE</scope>
    <source>
        <strain evidence="1">MGC-MH-2018</strain>
    </source>
</reference>
<gene>
    <name evidence="1" type="ORF">JR316_0005928</name>
</gene>
<keyword evidence="2" id="KW-1185">Reference proteome</keyword>